<dbReference type="AlphaFoldDB" id="A0A0K0D454"/>
<feature type="chain" id="PRO_5005326402" evidence="1">
    <location>
        <begin position="28"/>
        <end position="232"/>
    </location>
</feature>
<keyword evidence="1" id="KW-0732">Signal</keyword>
<proteinExistence type="predicted"/>
<evidence type="ECO:0000256" key="1">
    <source>
        <dbReference type="SAM" id="SignalP"/>
    </source>
</evidence>
<evidence type="ECO:0000313" key="2">
    <source>
        <dbReference type="Proteomes" id="UP000035642"/>
    </source>
</evidence>
<name>A0A0K0D454_ANGCA</name>
<sequence>MDQRDEFMAIAATSLLVLFYRSSLVSACGPAPGQQMTNRTFVVTGFNLPTRLAYSAEAGVRAQVPFLSTSEQAARALVQNLVNDSIREVLEENGRRARLPDFVTSAILDQIQMQINYQPLRCAAVLVDAMPAAMLNPAAGNMRESCFVVGDIVSAICPLDNNNMVQNCQLVGGIQAIAVPSQHLTITGTIVIRNIVLSTWTTQQWQSVLNRVLRLLTSRLGTAFSSATVTVT</sequence>
<reference evidence="2" key="1">
    <citation type="submission" date="2012-09" db="EMBL/GenBank/DDBJ databases">
        <authorList>
            <person name="Martin A.A."/>
        </authorList>
    </citation>
    <scope>NUCLEOTIDE SEQUENCE</scope>
</reference>
<evidence type="ECO:0000313" key="3">
    <source>
        <dbReference type="WBParaSite" id="ACAC_0000484901-mRNA-1"/>
    </source>
</evidence>
<feature type="signal peptide" evidence="1">
    <location>
        <begin position="1"/>
        <end position="27"/>
    </location>
</feature>
<dbReference type="Proteomes" id="UP000035642">
    <property type="component" value="Unassembled WGS sequence"/>
</dbReference>
<dbReference type="WBParaSite" id="ACAC_0000484901-mRNA-1">
    <property type="protein sequence ID" value="ACAC_0000484901-mRNA-1"/>
    <property type="gene ID" value="ACAC_0000484901"/>
</dbReference>
<organism evidence="2 3">
    <name type="scientific">Angiostrongylus cantonensis</name>
    <name type="common">Rat lungworm</name>
    <dbReference type="NCBI Taxonomy" id="6313"/>
    <lineage>
        <taxon>Eukaryota</taxon>
        <taxon>Metazoa</taxon>
        <taxon>Ecdysozoa</taxon>
        <taxon>Nematoda</taxon>
        <taxon>Chromadorea</taxon>
        <taxon>Rhabditida</taxon>
        <taxon>Rhabditina</taxon>
        <taxon>Rhabditomorpha</taxon>
        <taxon>Strongyloidea</taxon>
        <taxon>Metastrongylidae</taxon>
        <taxon>Angiostrongylus</taxon>
    </lineage>
</organism>
<protein>
    <submittedName>
        <fullName evidence="3">Secreted protein</fullName>
    </submittedName>
</protein>
<reference evidence="3" key="2">
    <citation type="submission" date="2017-02" db="UniProtKB">
        <authorList>
            <consortium name="WormBaseParasite"/>
        </authorList>
    </citation>
    <scope>IDENTIFICATION</scope>
</reference>
<accession>A0A0K0D454</accession>
<keyword evidence="2" id="KW-1185">Reference proteome</keyword>